<feature type="compositionally biased region" description="Low complexity" evidence="1">
    <location>
        <begin position="98"/>
        <end position="108"/>
    </location>
</feature>
<feature type="non-terminal residue" evidence="2">
    <location>
        <position position="248"/>
    </location>
</feature>
<comment type="caution">
    <text evidence="2">The sequence shown here is derived from an EMBL/GenBank/DDBJ whole genome shotgun (WGS) entry which is preliminary data.</text>
</comment>
<proteinExistence type="predicted"/>
<reference evidence="2" key="1">
    <citation type="submission" date="2021-02" db="EMBL/GenBank/DDBJ databases">
        <authorList>
            <person name="Dougan E. K."/>
            <person name="Rhodes N."/>
            <person name="Thang M."/>
            <person name="Chan C."/>
        </authorList>
    </citation>
    <scope>NUCLEOTIDE SEQUENCE</scope>
</reference>
<name>A0A813HDY3_POLGL</name>
<organism evidence="2 3">
    <name type="scientific">Polarella glacialis</name>
    <name type="common">Dinoflagellate</name>
    <dbReference type="NCBI Taxonomy" id="89957"/>
    <lineage>
        <taxon>Eukaryota</taxon>
        <taxon>Sar</taxon>
        <taxon>Alveolata</taxon>
        <taxon>Dinophyceae</taxon>
        <taxon>Suessiales</taxon>
        <taxon>Suessiaceae</taxon>
        <taxon>Polarella</taxon>
    </lineage>
</organism>
<gene>
    <name evidence="2" type="ORF">PGLA1383_LOCUS51450</name>
</gene>
<keyword evidence="3" id="KW-1185">Reference proteome</keyword>
<evidence type="ECO:0000313" key="2">
    <source>
        <dbReference type="EMBL" id="CAE8635878.1"/>
    </source>
</evidence>
<dbReference type="AlphaFoldDB" id="A0A813HDY3"/>
<protein>
    <submittedName>
        <fullName evidence="2">Uncharacterized protein</fullName>
    </submittedName>
</protein>
<evidence type="ECO:0000256" key="1">
    <source>
        <dbReference type="SAM" id="MobiDB-lite"/>
    </source>
</evidence>
<dbReference type="EMBL" id="CAJNNV010031365">
    <property type="protein sequence ID" value="CAE8635878.1"/>
    <property type="molecule type" value="Genomic_DNA"/>
</dbReference>
<accession>A0A813HDY3</accession>
<feature type="compositionally biased region" description="Polar residues" evidence="1">
    <location>
        <begin position="60"/>
        <end position="82"/>
    </location>
</feature>
<feature type="region of interest" description="Disordered" evidence="1">
    <location>
        <begin position="1"/>
        <end position="108"/>
    </location>
</feature>
<evidence type="ECO:0000313" key="3">
    <source>
        <dbReference type="Proteomes" id="UP000654075"/>
    </source>
</evidence>
<sequence>MGVPGGRAEFGAPLGAPFQNFHGGADMTSSRPNSARHREPVDSQLWQATPRGFRPLGTESAINEDQVMLSSRNRPFTPQVRPQTPGPGDGSASRPRTAGSREGAAAAARASAEAACAEADAAMASARMYFAIEAAADEDGEAPWASTSVAASKADILVIEEETEAEESSAWKETGGWKAKESQDNVQDFLTSLSATANWDDLLGKKTLSKDEVTLLPSATKNFKDEVPLLPLARQPTWPVDEPAAEPP</sequence>
<dbReference type="Proteomes" id="UP000654075">
    <property type="component" value="Unassembled WGS sequence"/>
</dbReference>